<comment type="caution">
    <text evidence="2">The sequence shown here is derived from an EMBL/GenBank/DDBJ whole genome shotgun (WGS) entry which is preliminary data.</text>
</comment>
<sequence length="121" mass="13566">MVVRNRPAHPDRRDRGQTEPPAWKEKDHALGRKFAARVEEALPRMESSKVLHDCRPGGEAVHRARLGIGRPYNLTFTSRPAKEQVSQASRDHLSDNLMGERVWGLPGMSTESTTQSDGPGW</sequence>
<feature type="region of interest" description="Disordered" evidence="1">
    <location>
        <begin position="101"/>
        <end position="121"/>
    </location>
</feature>
<reference evidence="2 3" key="1">
    <citation type="submission" date="2020-03" db="EMBL/GenBank/DDBJ databases">
        <title>WGS of actinomycetes isolated from Thailand.</title>
        <authorList>
            <person name="Thawai C."/>
        </authorList>
    </citation>
    <scope>NUCLEOTIDE SEQUENCE [LARGE SCALE GENOMIC DNA]</scope>
    <source>
        <strain evidence="2 3">PLAI 1-29</strain>
    </source>
</reference>
<organism evidence="2 3">
    <name type="scientific">Streptomyces zingiberis</name>
    <dbReference type="NCBI Taxonomy" id="2053010"/>
    <lineage>
        <taxon>Bacteria</taxon>
        <taxon>Bacillati</taxon>
        <taxon>Actinomycetota</taxon>
        <taxon>Actinomycetes</taxon>
        <taxon>Kitasatosporales</taxon>
        <taxon>Streptomycetaceae</taxon>
        <taxon>Streptomyces</taxon>
    </lineage>
</organism>
<gene>
    <name evidence="2" type="ORF">HCK00_07745</name>
</gene>
<evidence type="ECO:0000256" key="1">
    <source>
        <dbReference type="SAM" id="MobiDB-lite"/>
    </source>
</evidence>
<dbReference type="Proteomes" id="UP000695264">
    <property type="component" value="Unassembled WGS sequence"/>
</dbReference>
<name>A0ABX1BVG7_9ACTN</name>
<protein>
    <submittedName>
        <fullName evidence="2">Uncharacterized protein</fullName>
    </submittedName>
</protein>
<dbReference type="EMBL" id="JAATEN010000004">
    <property type="protein sequence ID" value="NJQ00433.1"/>
    <property type="molecule type" value="Genomic_DNA"/>
</dbReference>
<evidence type="ECO:0000313" key="2">
    <source>
        <dbReference type="EMBL" id="NJQ00433.1"/>
    </source>
</evidence>
<feature type="compositionally biased region" description="Polar residues" evidence="1">
    <location>
        <begin position="109"/>
        <end position="121"/>
    </location>
</feature>
<proteinExistence type="predicted"/>
<feature type="region of interest" description="Disordered" evidence="1">
    <location>
        <begin position="1"/>
        <end position="26"/>
    </location>
</feature>
<evidence type="ECO:0000313" key="3">
    <source>
        <dbReference type="Proteomes" id="UP000695264"/>
    </source>
</evidence>
<accession>A0ABX1BVG7</accession>
<keyword evidence="3" id="KW-1185">Reference proteome</keyword>
<feature type="compositionally biased region" description="Basic and acidic residues" evidence="1">
    <location>
        <begin position="8"/>
        <end position="26"/>
    </location>
</feature>